<gene>
    <name evidence="1" type="ORF">WJX84_007508</name>
</gene>
<accession>A0AAW1SQG3</accession>
<sequence length="491" mass="55095">MALACTTATIGLLRPQSSEADGTGSAPAMRRLRANTVISNLTNTIGSKFSSGSDTLIGSGGGWGGWGRKAATLNSPGETLLETEAPAALTPVDPYPLESNLECPRSYQRIRYEDIKAEVKKPYLLGGEQEPNCTTCKLDNNWVRFSRYESNGPICPWLMAFTLASLYWSFPDLTVSYIGSDTPRIGNEEFEGQYAEPDGGGELGAPDGKELLELTPCDLFAYLRGRTLWLVGDSMTQAAMRAMMAFFIEFWDLGERWLETLTDDRWALDPLHGGWCIELPEGTRICHLRANMGDWLADILMPRMVALGARTNDIAVVNFAVWINEWHEYRDNLARFAGAYMTRGAELPFIIWRDASVQHFNSPDGHYKPGMAQDCQPIPGMSLDHRNYLHALDVEQAEVEQGGWRNMLSNPLMERLGIPIQHSWNKSVPLDSYHHHFHEWIDCTHSCHPSVYQIWIYDLYKVLEDNKSRLIALDRAAAQQTGSHAPPRPEI</sequence>
<organism evidence="1 2">
    <name type="scientific">Apatococcus fuscideae</name>
    <dbReference type="NCBI Taxonomy" id="2026836"/>
    <lineage>
        <taxon>Eukaryota</taxon>
        <taxon>Viridiplantae</taxon>
        <taxon>Chlorophyta</taxon>
        <taxon>core chlorophytes</taxon>
        <taxon>Trebouxiophyceae</taxon>
        <taxon>Chlorellales</taxon>
        <taxon>Chlorellaceae</taxon>
        <taxon>Apatococcus</taxon>
    </lineage>
</organism>
<name>A0AAW1SQG3_9CHLO</name>
<evidence type="ECO:0000313" key="1">
    <source>
        <dbReference type="EMBL" id="KAK9850804.1"/>
    </source>
</evidence>
<proteinExistence type="predicted"/>
<dbReference type="Proteomes" id="UP001485043">
    <property type="component" value="Unassembled WGS sequence"/>
</dbReference>
<keyword evidence="2" id="KW-1185">Reference proteome</keyword>
<evidence type="ECO:0000313" key="2">
    <source>
        <dbReference type="Proteomes" id="UP001485043"/>
    </source>
</evidence>
<reference evidence="1 2" key="1">
    <citation type="journal article" date="2024" name="Nat. Commun.">
        <title>Phylogenomics reveals the evolutionary origins of lichenization in chlorophyte algae.</title>
        <authorList>
            <person name="Puginier C."/>
            <person name="Libourel C."/>
            <person name="Otte J."/>
            <person name="Skaloud P."/>
            <person name="Haon M."/>
            <person name="Grisel S."/>
            <person name="Petersen M."/>
            <person name="Berrin J.G."/>
            <person name="Delaux P.M."/>
            <person name="Dal Grande F."/>
            <person name="Keller J."/>
        </authorList>
    </citation>
    <scope>NUCLEOTIDE SEQUENCE [LARGE SCALE GENOMIC DNA]</scope>
    <source>
        <strain evidence="1 2">SAG 2523</strain>
    </source>
</reference>
<dbReference type="EMBL" id="JALJOV010001270">
    <property type="protein sequence ID" value="KAK9850804.1"/>
    <property type="molecule type" value="Genomic_DNA"/>
</dbReference>
<protein>
    <submittedName>
        <fullName evidence="1">Uncharacterized protein</fullName>
    </submittedName>
</protein>
<comment type="caution">
    <text evidence="1">The sequence shown here is derived from an EMBL/GenBank/DDBJ whole genome shotgun (WGS) entry which is preliminary data.</text>
</comment>
<dbReference type="AlphaFoldDB" id="A0AAW1SQG3"/>